<protein>
    <submittedName>
        <fullName evidence="1">Uncharacterized protein</fullName>
    </submittedName>
</protein>
<dbReference type="HOGENOM" id="CLU_1644739_0_0_1"/>
<dbReference type="AlphaFoldDB" id="F8P384"/>
<sequence length="161" mass="17477">MQAQKPNKLPTAYITMHLHTEGRKNHTAALSQDPATHPTITVIIIATINIINTVTIIPFVSQKCPPIQCVHYALAHTPMIFPNATQTACGMAPPSDVQNQKEAESSILVVNPYTLTGRDTEDVATITTHNITNAQDASISKLTDVTDTKLKFKILAINPPT</sequence>
<dbReference type="KEGG" id="sla:SERLADRAFT_440632"/>
<proteinExistence type="predicted"/>
<accession>F8P384</accession>
<name>F8P384_SERL9</name>
<evidence type="ECO:0000313" key="1">
    <source>
        <dbReference type="EMBL" id="EGO22615.1"/>
    </source>
</evidence>
<organism>
    <name type="scientific">Serpula lacrymans var. lacrymans (strain S7.9)</name>
    <name type="common">Dry rot fungus</name>
    <dbReference type="NCBI Taxonomy" id="578457"/>
    <lineage>
        <taxon>Eukaryota</taxon>
        <taxon>Fungi</taxon>
        <taxon>Dikarya</taxon>
        <taxon>Basidiomycota</taxon>
        <taxon>Agaricomycotina</taxon>
        <taxon>Agaricomycetes</taxon>
        <taxon>Agaricomycetidae</taxon>
        <taxon>Boletales</taxon>
        <taxon>Coniophorineae</taxon>
        <taxon>Serpulaceae</taxon>
        <taxon>Serpula</taxon>
    </lineage>
</organism>
<gene>
    <name evidence="1" type="ORF">SERLADRAFT_440632</name>
</gene>
<dbReference type="GeneID" id="18815401"/>
<reference evidence="1" key="1">
    <citation type="submission" date="2011-04" db="EMBL/GenBank/DDBJ databases">
        <title>Evolution of plant cell wall degrading machinery underlies the functional diversity of forest fungi.</title>
        <authorList>
            <consortium name="US DOE Joint Genome Institute (JGI-PGF)"/>
            <person name="Eastwood D.C."/>
            <person name="Floudas D."/>
            <person name="Binder M."/>
            <person name="Majcherczyk A."/>
            <person name="Schneider P."/>
            <person name="Aerts A."/>
            <person name="Asiegbu F.O."/>
            <person name="Baker S.E."/>
            <person name="Barry K."/>
            <person name="Bendiksby M."/>
            <person name="Blumentritt M."/>
            <person name="Coutinho P.M."/>
            <person name="Cullen D."/>
            <person name="Cullen D."/>
            <person name="Gathman A."/>
            <person name="Goodell B."/>
            <person name="Henrissat B."/>
            <person name="Ihrmark K."/>
            <person name="Kauserud H."/>
            <person name="Kohler A."/>
            <person name="LaButti K."/>
            <person name="Lapidus A."/>
            <person name="Lavin J.L."/>
            <person name="Lee Y.-H."/>
            <person name="Lindquist E."/>
            <person name="Lilly W."/>
            <person name="Lucas S."/>
            <person name="Morin E."/>
            <person name="Murat C."/>
            <person name="Oguiza J.A."/>
            <person name="Park J."/>
            <person name="Pisabarro A.G."/>
            <person name="Riley R."/>
            <person name="Rosling A."/>
            <person name="Salamov A."/>
            <person name="Schmidt O."/>
            <person name="Schmutz J."/>
            <person name="Skrede I."/>
            <person name="Stenlid J."/>
            <person name="Wiebenga A."/>
            <person name="Xie X."/>
            <person name="Kues U."/>
            <person name="Hibbett D.S."/>
            <person name="Hoffmeister D."/>
            <person name="Hogberg N."/>
            <person name="Martin F."/>
            <person name="Grigoriev I.V."/>
            <person name="Watkinson S.C."/>
        </authorList>
    </citation>
    <scope>NUCLEOTIDE SEQUENCE</scope>
    <source>
        <strain evidence="1">S7.9</strain>
    </source>
</reference>
<dbReference type="RefSeq" id="XP_007321153.1">
    <property type="nucleotide sequence ID" value="XM_007321091.1"/>
</dbReference>
<dbReference type="Proteomes" id="UP000008064">
    <property type="component" value="Unassembled WGS sequence"/>
</dbReference>
<dbReference type="EMBL" id="GL945437">
    <property type="protein sequence ID" value="EGO22615.1"/>
    <property type="molecule type" value="Genomic_DNA"/>
</dbReference>